<proteinExistence type="inferred from homology"/>
<dbReference type="Gene3D" id="3.20.20.100">
    <property type="entry name" value="NADP-dependent oxidoreductase domain"/>
    <property type="match status" value="1"/>
</dbReference>
<dbReference type="PROSITE" id="PS00063">
    <property type="entry name" value="ALDOKETO_REDUCTASE_3"/>
    <property type="match status" value="1"/>
</dbReference>
<evidence type="ECO:0000256" key="1">
    <source>
        <dbReference type="ARBA" id="ARBA00007905"/>
    </source>
</evidence>
<keyword evidence="8" id="KW-1185">Reference proteome</keyword>
<evidence type="ECO:0000256" key="4">
    <source>
        <dbReference type="PIRSR" id="PIRSR000097-2"/>
    </source>
</evidence>
<sequence length="322" mass="36654">MASETHLTLNRTNDKMPIVGFGCWKVSNEDAEDTIYNAIKTGYRLFDGAADYGNEVEVGRGINKAIKEGIVSRKDLFVVTKLWNTYHSKDKVRAAFDKQLNDLGLEYVDLYLIHFPVPLKFVEFDKAYPPGWYQPGKDAIEFEASPIHETWREMEKLVEANLARNIGISNFNVQSILDLLTYAKIKPAVLQIELHPYLPQERLVKWVQSQGIQVTAYSSFGPTSYVDLHENGKKIAPLLEHDTIKAIADKHKVSTGQVLLRWAINRKLAVIPKSVNQQRLKGNLEIFSIKLDGDDNKALDSLKTNQRFNDPMLYGFNLPLFD</sequence>
<dbReference type="EMBL" id="PJQM01003355">
    <property type="protein sequence ID" value="RCH89328.1"/>
    <property type="molecule type" value="Genomic_DNA"/>
</dbReference>
<feature type="binding site" evidence="4">
    <location>
        <position position="114"/>
    </location>
    <ligand>
        <name>substrate</name>
    </ligand>
</feature>
<dbReference type="OrthoDB" id="416253at2759"/>
<dbReference type="PANTHER" id="PTHR11732">
    <property type="entry name" value="ALDO/KETO REDUCTASE"/>
    <property type="match status" value="1"/>
</dbReference>
<dbReference type="InterPro" id="IPR036812">
    <property type="entry name" value="NAD(P)_OxRdtase_dom_sf"/>
</dbReference>
<comment type="caution">
    <text evidence="7">The sequence shown here is derived from an EMBL/GenBank/DDBJ whole genome shotgun (WGS) entry which is preliminary data.</text>
</comment>
<reference evidence="7 8" key="1">
    <citation type="journal article" date="2018" name="G3 (Bethesda)">
        <title>Phylogenetic and Phylogenomic Definition of Rhizopus Species.</title>
        <authorList>
            <person name="Gryganskyi A.P."/>
            <person name="Golan J."/>
            <person name="Dolatabadi S."/>
            <person name="Mondo S."/>
            <person name="Robb S."/>
            <person name="Idnurm A."/>
            <person name="Muszewska A."/>
            <person name="Steczkiewicz K."/>
            <person name="Masonjones S."/>
            <person name="Liao H.L."/>
            <person name="Gajdeczka M.T."/>
            <person name="Anike F."/>
            <person name="Vuek A."/>
            <person name="Anishchenko I.M."/>
            <person name="Voigt K."/>
            <person name="de Hoog G.S."/>
            <person name="Smith M.E."/>
            <person name="Heitman J."/>
            <person name="Vilgalys R."/>
            <person name="Stajich J.E."/>
        </authorList>
    </citation>
    <scope>NUCLEOTIDE SEQUENCE [LARGE SCALE GENOMIC DNA]</scope>
    <source>
        <strain evidence="7 8">LSU 92-RS-03</strain>
    </source>
</reference>
<dbReference type="InterPro" id="IPR023210">
    <property type="entry name" value="NADP_OxRdtase_dom"/>
</dbReference>
<feature type="domain" description="NADP-dependent oxidoreductase" evidence="6">
    <location>
        <begin position="21"/>
        <end position="302"/>
    </location>
</feature>
<evidence type="ECO:0000256" key="5">
    <source>
        <dbReference type="PIRSR" id="PIRSR000097-3"/>
    </source>
</evidence>
<protein>
    <submittedName>
        <fullName evidence="7">NAD(P)H-dependent D-xylose reductase (XR)</fullName>
    </submittedName>
</protein>
<dbReference type="GO" id="GO:0016491">
    <property type="term" value="F:oxidoreductase activity"/>
    <property type="evidence" value="ECO:0007669"/>
    <property type="project" value="UniProtKB-KW"/>
</dbReference>
<dbReference type="PRINTS" id="PR00069">
    <property type="entry name" value="ALDKETRDTASE"/>
</dbReference>
<feature type="active site" description="Proton donor" evidence="3">
    <location>
        <position position="52"/>
    </location>
</feature>
<name>A0A367JH97_RHIST</name>
<evidence type="ECO:0000259" key="6">
    <source>
        <dbReference type="Pfam" id="PF00248"/>
    </source>
</evidence>
<evidence type="ECO:0000256" key="2">
    <source>
        <dbReference type="ARBA" id="ARBA00023002"/>
    </source>
</evidence>
<gene>
    <name evidence="7" type="primary">XYL1_2</name>
    <name evidence="7" type="ORF">CU098_005222</name>
</gene>
<dbReference type="PROSITE" id="PS00062">
    <property type="entry name" value="ALDOKETO_REDUCTASE_2"/>
    <property type="match status" value="1"/>
</dbReference>
<evidence type="ECO:0000256" key="3">
    <source>
        <dbReference type="PIRSR" id="PIRSR000097-1"/>
    </source>
</evidence>
<dbReference type="SUPFAM" id="SSF51430">
    <property type="entry name" value="NAD(P)-linked oxidoreductase"/>
    <property type="match status" value="1"/>
</dbReference>
<dbReference type="FunFam" id="3.20.20.100:FF:000007">
    <property type="entry name" value="NAD(P)H-dependent D-xylose reductase xyl1"/>
    <property type="match status" value="1"/>
</dbReference>
<dbReference type="STRING" id="4846.A0A367JH97"/>
<dbReference type="Pfam" id="PF00248">
    <property type="entry name" value="Aldo_ket_red"/>
    <property type="match status" value="1"/>
</dbReference>
<dbReference type="PROSITE" id="PS00798">
    <property type="entry name" value="ALDOKETO_REDUCTASE_1"/>
    <property type="match status" value="1"/>
</dbReference>
<accession>A0A367JH97</accession>
<comment type="similarity">
    <text evidence="1">Belongs to the aldo/keto reductase family.</text>
</comment>
<evidence type="ECO:0000313" key="7">
    <source>
        <dbReference type="EMBL" id="RCH89328.1"/>
    </source>
</evidence>
<feature type="site" description="Lowers pKa of active site Tyr" evidence="5">
    <location>
        <position position="81"/>
    </location>
</feature>
<dbReference type="Proteomes" id="UP000253551">
    <property type="component" value="Unassembled WGS sequence"/>
</dbReference>
<dbReference type="InterPro" id="IPR020471">
    <property type="entry name" value="AKR"/>
</dbReference>
<organism evidence="7 8">
    <name type="scientific">Rhizopus stolonifer</name>
    <name type="common">Rhizopus nigricans</name>
    <dbReference type="NCBI Taxonomy" id="4846"/>
    <lineage>
        <taxon>Eukaryota</taxon>
        <taxon>Fungi</taxon>
        <taxon>Fungi incertae sedis</taxon>
        <taxon>Mucoromycota</taxon>
        <taxon>Mucoromycotina</taxon>
        <taxon>Mucoromycetes</taxon>
        <taxon>Mucorales</taxon>
        <taxon>Mucorineae</taxon>
        <taxon>Rhizopodaceae</taxon>
        <taxon>Rhizopus</taxon>
    </lineage>
</organism>
<keyword evidence="2" id="KW-0560">Oxidoreductase</keyword>
<dbReference type="InterPro" id="IPR018170">
    <property type="entry name" value="Aldo/ket_reductase_CS"/>
</dbReference>
<evidence type="ECO:0000313" key="8">
    <source>
        <dbReference type="Proteomes" id="UP000253551"/>
    </source>
</evidence>
<dbReference type="PIRSF" id="PIRSF000097">
    <property type="entry name" value="AKR"/>
    <property type="match status" value="1"/>
</dbReference>
<dbReference type="AlphaFoldDB" id="A0A367JH97"/>